<gene>
    <name evidence="2" type="ORF">GCM10009740_24850</name>
</gene>
<comment type="caution">
    <text evidence="2">The sequence shown here is derived from an EMBL/GenBank/DDBJ whole genome shotgun (WGS) entry which is preliminary data.</text>
</comment>
<proteinExistence type="predicted"/>
<reference evidence="2 3" key="1">
    <citation type="journal article" date="2019" name="Int. J. Syst. Evol. Microbiol.">
        <title>The Global Catalogue of Microorganisms (GCM) 10K type strain sequencing project: providing services to taxonomists for standard genome sequencing and annotation.</title>
        <authorList>
            <consortium name="The Broad Institute Genomics Platform"/>
            <consortium name="The Broad Institute Genome Sequencing Center for Infectious Disease"/>
            <person name="Wu L."/>
            <person name="Ma J."/>
        </authorList>
    </citation>
    <scope>NUCLEOTIDE SEQUENCE [LARGE SCALE GENOMIC DNA]</scope>
    <source>
        <strain evidence="2 3">JCM 14283</strain>
    </source>
</reference>
<dbReference type="Gene3D" id="3.90.1150.200">
    <property type="match status" value="1"/>
</dbReference>
<protein>
    <submittedName>
        <fullName evidence="2">Iron chaperone</fullName>
    </submittedName>
</protein>
<evidence type="ECO:0000313" key="2">
    <source>
        <dbReference type="EMBL" id="GAA2033450.1"/>
    </source>
</evidence>
<sequence length="117" mass="12468">MGTVADHLASLPAEQRETLQRVVDVAARTAPDAVEGTSYGVPALLVDGRPLLGVRAAVRHLSVFPFSSAVVDAVAADLDGFSTSKGTIRFEPGHPLPDELVERLVRLRRAELEGDAR</sequence>
<dbReference type="RefSeq" id="WP_343991738.1">
    <property type="nucleotide sequence ID" value="NZ_BAAANB010000021.1"/>
</dbReference>
<dbReference type="Pfam" id="PF08818">
    <property type="entry name" value="DUF1801"/>
    <property type="match status" value="1"/>
</dbReference>
<evidence type="ECO:0000259" key="1">
    <source>
        <dbReference type="Pfam" id="PF08818"/>
    </source>
</evidence>
<dbReference type="EMBL" id="BAAANB010000021">
    <property type="protein sequence ID" value="GAA2033450.1"/>
    <property type="molecule type" value="Genomic_DNA"/>
</dbReference>
<feature type="domain" description="YdhG-like" evidence="1">
    <location>
        <begin position="15"/>
        <end position="106"/>
    </location>
</feature>
<name>A0ABN2UBW4_9MICO</name>
<keyword evidence="3" id="KW-1185">Reference proteome</keyword>
<dbReference type="InterPro" id="IPR014922">
    <property type="entry name" value="YdhG-like"/>
</dbReference>
<organism evidence="2 3">
    <name type="scientific">Terrabacter terrae</name>
    <dbReference type="NCBI Taxonomy" id="318434"/>
    <lineage>
        <taxon>Bacteria</taxon>
        <taxon>Bacillati</taxon>
        <taxon>Actinomycetota</taxon>
        <taxon>Actinomycetes</taxon>
        <taxon>Micrococcales</taxon>
        <taxon>Intrasporangiaceae</taxon>
        <taxon>Terrabacter</taxon>
    </lineage>
</organism>
<evidence type="ECO:0000313" key="3">
    <source>
        <dbReference type="Proteomes" id="UP001501285"/>
    </source>
</evidence>
<accession>A0ABN2UBW4</accession>
<dbReference type="Proteomes" id="UP001501285">
    <property type="component" value="Unassembled WGS sequence"/>
</dbReference>
<dbReference type="SUPFAM" id="SSF159888">
    <property type="entry name" value="YdhG-like"/>
    <property type="match status" value="1"/>
</dbReference>